<evidence type="ECO:0000256" key="1">
    <source>
        <dbReference type="ARBA" id="ARBA00008834"/>
    </source>
</evidence>
<keyword evidence="10" id="KW-0732">Signal</keyword>
<evidence type="ECO:0000256" key="3">
    <source>
        <dbReference type="ARBA" id="ARBA00022801"/>
    </source>
</evidence>
<dbReference type="PANTHER" id="PTHR31736:SF9">
    <property type="entry name" value="ENDO-XYLOGALACTURONAN HYDROLASE A-RELATED"/>
    <property type="match status" value="1"/>
</dbReference>
<evidence type="ECO:0000256" key="8">
    <source>
        <dbReference type="ARBA" id="ARBA00037278"/>
    </source>
</evidence>
<protein>
    <submittedName>
        <fullName evidence="11">Glycosyl hydrolase family 28 protein</fullName>
    </submittedName>
</protein>
<evidence type="ECO:0000256" key="10">
    <source>
        <dbReference type="SAM" id="SignalP"/>
    </source>
</evidence>
<evidence type="ECO:0000256" key="9">
    <source>
        <dbReference type="RuleBase" id="RU361169"/>
    </source>
</evidence>
<gene>
    <name evidence="11" type="ORF">PQU98_09040</name>
</gene>
<dbReference type="InterPro" id="IPR011050">
    <property type="entry name" value="Pectin_lyase_fold/virulence"/>
</dbReference>
<keyword evidence="2" id="KW-0677">Repeat</keyword>
<keyword evidence="6 9" id="KW-0326">Glycosidase</keyword>
<accession>A0ABT5HJ72</accession>
<evidence type="ECO:0000256" key="5">
    <source>
        <dbReference type="ARBA" id="ARBA00023277"/>
    </source>
</evidence>
<evidence type="ECO:0000313" key="11">
    <source>
        <dbReference type="EMBL" id="MDC7676273.1"/>
    </source>
</evidence>
<comment type="similarity">
    <text evidence="1 9">Belongs to the glycosyl hydrolase 28 family.</text>
</comment>
<organism evidence="11 12">
    <name type="scientific">Asticcacaulis machinosus</name>
    <dbReference type="NCBI Taxonomy" id="2984211"/>
    <lineage>
        <taxon>Bacteria</taxon>
        <taxon>Pseudomonadati</taxon>
        <taxon>Pseudomonadota</taxon>
        <taxon>Alphaproteobacteria</taxon>
        <taxon>Caulobacterales</taxon>
        <taxon>Caulobacteraceae</taxon>
        <taxon>Asticcacaulis</taxon>
    </lineage>
</organism>
<feature type="chain" id="PRO_5047176827" evidence="10">
    <location>
        <begin position="26"/>
        <end position="487"/>
    </location>
</feature>
<dbReference type="PANTHER" id="PTHR31736">
    <property type="match status" value="1"/>
</dbReference>
<dbReference type="SUPFAM" id="SSF51126">
    <property type="entry name" value="Pectin lyase-like"/>
    <property type="match status" value="1"/>
</dbReference>
<sequence length="487" mass="54280">MKPFKYCLTTALSLIAISGAGHVTASELQVFPFPQPVRYALHNDDYTVRVRVPGGRWNDLFEYKAKVDLDNPDSEASMTFFNFEGPVEVSVQKNKGSFRDVTIRPTSKGIKPKIEDGTVYFTLTKPENLSIEFDKDTLNNLHLFTQPIRKNLPVKRITPASPYDIGNVAIPDTSTPVVYFKPGVYTGDIRLKSNTTVYIDGSAVIKSPVLMENVENVTVISDGLFVDAGQTIIRNSKNITIDGTIHINQKHGTLACFNSVNVKEIGIRSIGGGQWSDGLGHFACQDVEIRNVFLRTSDDNITIYNHRWDTWGDSRNIQVSEATLWADVAHNVMIGIHGNTPSAHHPDAEVIENVTFRNIDVLDHDEDEPDYQGAIGLMVGDDNLVRNITFEDWRVERIEDGKLFSLQVLYNQKYNTSPGRGIEDITFRNIHFTGKGAFAPSLIRGYSPDRKVRGISIENVTVGGRKLTGAQPDLLEIGDHVENVSFK</sequence>
<evidence type="ECO:0000256" key="6">
    <source>
        <dbReference type="ARBA" id="ARBA00023295"/>
    </source>
</evidence>
<keyword evidence="3 9" id="KW-0378">Hydrolase</keyword>
<dbReference type="RefSeq" id="WP_272744619.1">
    <property type="nucleotide sequence ID" value="NZ_JAQQKV010000002.1"/>
</dbReference>
<keyword evidence="7" id="KW-0624">Polysaccharide degradation</keyword>
<comment type="caution">
    <text evidence="11">The sequence shown here is derived from an EMBL/GenBank/DDBJ whole genome shotgun (WGS) entry which is preliminary data.</text>
</comment>
<comment type="function">
    <text evidence="8">Pectinolytic enzyme involved in the degradation of xylogalacturonan (xga), a galacturonan backbone heavily substituted with xylose, and which is one important component of the hairy regions of pectin. Activity requires a galacturonic acid backbone substituted with xylose.</text>
</comment>
<feature type="signal peptide" evidence="10">
    <location>
        <begin position="1"/>
        <end position="25"/>
    </location>
</feature>
<evidence type="ECO:0000256" key="4">
    <source>
        <dbReference type="ARBA" id="ARBA00023180"/>
    </source>
</evidence>
<dbReference type="Gene3D" id="2.160.20.10">
    <property type="entry name" value="Single-stranded right-handed beta-helix, Pectin lyase-like"/>
    <property type="match status" value="1"/>
</dbReference>
<evidence type="ECO:0000313" key="12">
    <source>
        <dbReference type="Proteomes" id="UP001218579"/>
    </source>
</evidence>
<name>A0ABT5HJ72_9CAUL</name>
<dbReference type="EMBL" id="JAQQKV010000002">
    <property type="protein sequence ID" value="MDC7676273.1"/>
    <property type="molecule type" value="Genomic_DNA"/>
</dbReference>
<keyword evidence="4" id="KW-0325">Glycoprotein</keyword>
<dbReference type="InterPro" id="IPR035953">
    <property type="entry name" value="Dextranase_N-ter"/>
</dbReference>
<keyword evidence="5" id="KW-0119">Carbohydrate metabolism</keyword>
<dbReference type="GO" id="GO:0016787">
    <property type="term" value="F:hydrolase activity"/>
    <property type="evidence" value="ECO:0007669"/>
    <property type="project" value="UniProtKB-KW"/>
</dbReference>
<keyword evidence="12" id="KW-1185">Reference proteome</keyword>
<dbReference type="InterPro" id="IPR000743">
    <property type="entry name" value="Glyco_hydro_28"/>
</dbReference>
<evidence type="ECO:0000256" key="2">
    <source>
        <dbReference type="ARBA" id="ARBA00022737"/>
    </source>
</evidence>
<dbReference type="Proteomes" id="UP001218579">
    <property type="component" value="Unassembled WGS sequence"/>
</dbReference>
<dbReference type="Gene3D" id="2.60.350.10">
    <property type="entry name" value="Dextranase, N-terminal"/>
    <property type="match status" value="1"/>
</dbReference>
<reference evidence="11 12" key="1">
    <citation type="submission" date="2023-01" db="EMBL/GenBank/DDBJ databases">
        <title>Novel species of the genus Asticcacaulis isolated from rivers.</title>
        <authorList>
            <person name="Lu H."/>
        </authorList>
    </citation>
    <scope>NUCLEOTIDE SEQUENCE [LARGE SCALE GENOMIC DNA]</scope>
    <source>
        <strain evidence="11 12">LKC15W</strain>
    </source>
</reference>
<dbReference type="InterPro" id="IPR012334">
    <property type="entry name" value="Pectin_lyas_fold"/>
</dbReference>
<dbReference type="Pfam" id="PF00295">
    <property type="entry name" value="Glyco_hydro_28"/>
    <property type="match status" value="1"/>
</dbReference>
<proteinExistence type="inferred from homology"/>
<evidence type="ECO:0000256" key="7">
    <source>
        <dbReference type="ARBA" id="ARBA00023326"/>
    </source>
</evidence>